<evidence type="ECO:0000256" key="1">
    <source>
        <dbReference type="ARBA" id="ARBA00001974"/>
    </source>
</evidence>
<evidence type="ECO:0000256" key="5">
    <source>
        <dbReference type="ARBA" id="ARBA00022946"/>
    </source>
</evidence>
<evidence type="ECO:0000259" key="7">
    <source>
        <dbReference type="Pfam" id="PF04273"/>
    </source>
</evidence>
<dbReference type="OrthoDB" id="9805710at2"/>
<dbReference type="GO" id="GO:0070224">
    <property type="term" value="F:sulfide:quinone oxidoreductase activity"/>
    <property type="evidence" value="ECO:0007669"/>
    <property type="project" value="TreeGrafter"/>
</dbReference>
<organism evidence="9 10">
    <name type="scientific">Rhizobium freirei PRF 81</name>
    <dbReference type="NCBI Taxonomy" id="363754"/>
    <lineage>
        <taxon>Bacteria</taxon>
        <taxon>Pseudomonadati</taxon>
        <taxon>Pseudomonadota</taxon>
        <taxon>Alphaproteobacteria</taxon>
        <taxon>Hyphomicrobiales</taxon>
        <taxon>Rhizobiaceae</taxon>
        <taxon>Rhizobium/Agrobacterium group</taxon>
        <taxon>Rhizobium</taxon>
    </lineage>
</organism>
<dbReference type="AlphaFoldDB" id="N6V605"/>
<dbReference type="GO" id="GO:0070221">
    <property type="term" value="P:sulfide oxidation, using sulfide:quinone oxidoreductase"/>
    <property type="evidence" value="ECO:0007669"/>
    <property type="project" value="TreeGrafter"/>
</dbReference>
<dbReference type="InterPro" id="IPR036188">
    <property type="entry name" value="FAD/NAD-bd_sf"/>
</dbReference>
<evidence type="ECO:0000256" key="4">
    <source>
        <dbReference type="ARBA" id="ARBA00022827"/>
    </source>
</evidence>
<dbReference type="Gene3D" id="3.90.190.10">
    <property type="entry name" value="Protein tyrosine phosphatase superfamily"/>
    <property type="match status" value="1"/>
</dbReference>
<evidence type="ECO:0000256" key="3">
    <source>
        <dbReference type="ARBA" id="ARBA00022719"/>
    </source>
</evidence>
<feature type="domain" description="FAD/NAD(P)-binding" evidence="8">
    <location>
        <begin position="151"/>
        <end position="270"/>
    </location>
</feature>
<evidence type="ECO:0000259" key="8">
    <source>
        <dbReference type="Pfam" id="PF07992"/>
    </source>
</evidence>
<evidence type="ECO:0000256" key="2">
    <source>
        <dbReference type="ARBA" id="ARBA00022630"/>
    </source>
</evidence>
<dbReference type="PANTHER" id="PTHR10632:SF2">
    <property type="entry name" value="SULFIDE:QUINONE OXIDOREDUCTASE, MITOCHONDRIAL"/>
    <property type="match status" value="1"/>
</dbReference>
<comment type="cofactor">
    <cofactor evidence="1">
        <name>FAD</name>
        <dbReference type="ChEBI" id="CHEBI:57692"/>
    </cofactor>
</comment>
<accession>N6V605</accession>
<dbReference type="FunFam" id="3.50.50.60:FF:000034">
    <property type="entry name" value="sulfide:quinone oxidoreductase, mitochondrial"/>
    <property type="match status" value="1"/>
</dbReference>
<keyword evidence="4" id="KW-0274">FAD</keyword>
<dbReference type="PANTHER" id="PTHR10632">
    <property type="entry name" value="SULFIDE:QUINONE OXIDOREDUCTASE"/>
    <property type="match status" value="1"/>
</dbReference>
<dbReference type="InterPro" id="IPR029021">
    <property type="entry name" value="Prot-tyrosine_phosphatase-like"/>
</dbReference>
<sequence>MDIRRINDSISVSPQITPQDAHELIRLGFKSIISNRPDGEEAGQLTAQAVCMAAEGAGLEFRHIPVVASSIGDRDITLFAEAMKQLPKPVLAFCRSGTRAATLWALSEAPTRGADIVLAAAKSAGYDLERFRARLQSAGAANDQKVSSACDVLVVGAGAAGIAAAASLLKRRKCLNIILVDPSERHAYQPGWTMVGGGIFKPEDTVRPMADVIPRGVKWERTAVAEFEPDHDRVVLADGRRINYRMLVAAPGIKLNWAEIEGLEETLGRNGVTSNYRYDSAPYTWSLVQNLKGGRALFTQPPMPIKCAGAPQKALYLSGDHWFRKGRISDISIEFHNAGPVLFGVKEYVPALMEYVRKYHVGLNFGSRLIAVDGSRKEARFARAVADGSVVEETRGFDMIHVCPPQVAPDFVSASPLANQAGWIEVDEASLQHKRFANVFSLGDAAGTSNAKTAAAARKQAPIVAENLIAVLDGRAMPAAYDGYGSCPLTVERGKIVLAEFGYGGKLLPTFPTWIIDGTKPSSLAWYLKSEALPPIYWHGMLKGREWLVSPDVKREVA</sequence>
<dbReference type="GO" id="GO:0016787">
    <property type="term" value="F:hydrolase activity"/>
    <property type="evidence" value="ECO:0007669"/>
    <property type="project" value="InterPro"/>
</dbReference>
<proteinExistence type="predicted"/>
<dbReference type="STRING" id="363754.RHSP_65000"/>
<dbReference type="GO" id="GO:0071949">
    <property type="term" value="F:FAD binding"/>
    <property type="evidence" value="ECO:0007669"/>
    <property type="project" value="TreeGrafter"/>
</dbReference>
<keyword evidence="10" id="KW-1185">Reference proteome</keyword>
<dbReference type="RefSeq" id="WP_004111214.1">
    <property type="nucleotide sequence ID" value="NZ_AQHN01000016.1"/>
</dbReference>
<dbReference type="Gene3D" id="3.50.50.60">
    <property type="entry name" value="FAD/NAD(P)-binding domain"/>
    <property type="match status" value="2"/>
</dbReference>
<protein>
    <submittedName>
        <fullName evidence="9">Uncharacterized protein</fullName>
    </submittedName>
</protein>
<dbReference type="Proteomes" id="UP000012429">
    <property type="component" value="Unassembled WGS sequence"/>
</dbReference>
<dbReference type="EMBL" id="AQHN01000016">
    <property type="protein sequence ID" value="ENN88566.1"/>
    <property type="molecule type" value="Genomic_DNA"/>
</dbReference>
<dbReference type="SUPFAM" id="SSF52799">
    <property type="entry name" value="(Phosphotyrosine protein) phosphatases II"/>
    <property type="match status" value="1"/>
</dbReference>
<keyword evidence="2" id="KW-0285">Flavoprotein</keyword>
<dbReference type="NCBIfam" id="TIGR01244">
    <property type="entry name" value="TIGR01244 family sulfur transferase"/>
    <property type="match status" value="1"/>
</dbReference>
<dbReference type="SUPFAM" id="SSF51905">
    <property type="entry name" value="FAD/NAD(P)-binding domain"/>
    <property type="match status" value="2"/>
</dbReference>
<dbReference type="InterPro" id="IPR005939">
    <property type="entry name" value="BLH_phosphatase-like"/>
</dbReference>
<dbReference type="Pfam" id="PF07992">
    <property type="entry name" value="Pyr_redox_2"/>
    <property type="match status" value="1"/>
</dbReference>
<dbReference type="CDD" id="cd14503">
    <property type="entry name" value="PTP-bact"/>
    <property type="match status" value="1"/>
</dbReference>
<keyword evidence="6" id="KW-0560">Oxidoreductase</keyword>
<name>N6V605_9HYPH</name>
<feature type="domain" description="Beta-lactamase hydrolase-like protein phosphatase-like" evidence="7">
    <location>
        <begin position="2"/>
        <end position="109"/>
    </location>
</feature>
<evidence type="ECO:0000313" key="9">
    <source>
        <dbReference type="EMBL" id="ENN88566.1"/>
    </source>
</evidence>
<gene>
    <name evidence="9" type="ORF">RHSP_65000</name>
</gene>
<keyword evidence="3" id="KW-0874">Quinone</keyword>
<dbReference type="Pfam" id="PF04273">
    <property type="entry name" value="BLH_phosphatase"/>
    <property type="match status" value="1"/>
</dbReference>
<dbReference type="GO" id="GO:0048038">
    <property type="term" value="F:quinone binding"/>
    <property type="evidence" value="ECO:0007669"/>
    <property type="project" value="UniProtKB-KW"/>
</dbReference>
<evidence type="ECO:0000313" key="10">
    <source>
        <dbReference type="Proteomes" id="UP000012429"/>
    </source>
</evidence>
<evidence type="ECO:0000256" key="6">
    <source>
        <dbReference type="ARBA" id="ARBA00023002"/>
    </source>
</evidence>
<comment type="caution">
    <text evidence="9">The sequence shown here is derived from an EMBL/GenBank/DDBJ whole genome shotgun (WGS) entry which is preliminary data.</text>
</comment>
<dbReference type="InterPro" id="IPR015904">
    <property type="entry name" value="Sulphide_quinone_reductase"/>
</dbReference>
<dbReference type="InterPro" id="IPR023753">
    <property type="entry name" value="FAD/NAD-binding_dom"/>
</dbReference>
<keyword evidence="5" id="KW-0809">Transit peptide</keyword>
<dbReference type="PATRIC" id="fig|363754.4.peg.1445"/>
<reference evidence="9 10" key="1">
    <citation type="journal article" date="2012" name="BMC Genomics">
        <title>Genomic basis of broad host range and environmental adaptability of Rhizobium tropici CIAT 899 and Rhizobium sp. PRF 81 which are used in inoculants for common bean (Phaseolus vulgaris L.).</title>
        <authorList>
            <person name="Ormeno-Orrillo E."/>
            <person name="Menna P."/>
            <person name="Almeida L.G."/>
            <person name="Ollero F.J."/>
            <person name="Nicolas M.F."/>
            <person name="Pains Rodrigues E."/>
            <person name="Shigueyoshi Nakatani A."/>
            <person name="Silva Batista J.S."/>
            <person name="Oliveira Chueire L.M."/>
            <person name="Souza R.C."/>
            <person name="Ribeiro Vasconcelos A.T."/>
            <person name="Megias M."/>
            <person name="Hungria M."/>
            <person name="Martinez-Romero E."/>
        </authorList>
    </citation>
    <scope>NUCLEOTIDE SEQUENCE [LARGE SCALE GENOMIC DNA]</scope>
    <source>
        <strain evidence="9 10">PRF 81</strain>
    </source>
</reference>